<dbReference type="AlphaFoldDB" id="A0AAE0G964"/>
<keyword evidence="2" id="KW-1185">Reference proteome</keyword>
<evidence type="ECO:0000313" key="1">
    <source>
        <dbReference type="EMBL" id="KAK3273804.1"/>
    </source>
</evidence>
<evidence type="ECO:0000313" key="2">
    <source>
        <dbReference type="Proteomes" id="UP001190700"/>
    </source>
</evidence>
<protein>
    <submittedName>
        <fullName evidence="1">Uncharacterized protein</fullName>
    </submittedName>
</protein>
<proteinExistence type="predicted"/>
<dbReference type="EMBL" id="LGRX02008245">
    <property type="protein sequence ID" value="KAK3273804.1"/>
    <property type="molecule type" value="Genomic_DNA"/>
</dbReference>
<sequence length="132" mass="14235">VLTAAVAMMNTVTNLQALADVNISKELYDAVARVVDSRDADDKELRLDTGDTVLEILDGLDATLLREELNEETRIAIANATADMNALLYNSSKNAEERSSLWLLDEVYSVALAAQLNLTGAPLPPLPPVDVP</sequence>
<accession>A0AAE0G964</accession>
<gene>
    <name evidence="1" type="ORF">CYMTET_17974</name>
</gene>
<name>A0AAE0G964_9CHLO</name>
<dbReference type="Proteomes" id="UP001190700">
    <property type="component" value="Unassembled WGS sequence"/>
</dbReference>
<feature type="non-terminal residue" evidence="1">
    <location>
        <position position="1"/>
    </location>
</feature>
<reference evidence="1 2" key="1">
    <citation type="journal article" date="2015" name="Genome Biol. Evol.">
        <title>Comparative Genomics of a Bacterivorous Green Alga Reveals Evolutionary Causalities and Consequences of Phago-Mixotrophic Mode of Nutrition.</title>
        <authorList>
            <person name="Burns J.A."/>
            <person name="Paasch A."/>
            <person name="Narechania A."/>
            <person name="Kim E."/>
        </authorList>
    </citation>
    <scope>NUCLEOTIDE SEQUENCE [LARGE SCALE GENOMIC DNA]</scope>
    <source>
        <strain evidence="1 2">PLY_AMNH</strain>
    </source>
</reference>
<comment type="caution">
    <text evidence="1">The sequence shown here is derived from an EMBL/GenBank/DDBJ whole genome shotgun (WGS) entry which is preliminary data.</text>
</comment>
<organism evidence="1 2">
    <name type="scientific">Cymbomonas tetramitiformis</name>
    <dbReference type="NCBI Taxonomy" id="36881"/>
    <lineage>
        <taxon>Eukaryota</taxon>
        <taxon>Viridiplantae</taxon>
        <taxon>Chlorophyta</taxon>
        <taxon>Pyramimonadophyceae</taxon>
        <taxon>Pyramimonadales</taxon>
        <taxon>Pyramimonadaceae</taxon>
        <taxon>Cymbomonas</taxon>
    </lineage>
</organism>